<evidence type="ECO:0000313" key="4">
    <source>
        <dbReference type="EMBL" id="TQF03608.1"/>
    </source>
</evidence>
<comment type="caution">
    <text evidence="4">The sequence shown here is derived from an EMBL/GenBank/DDBJ whole genome shotgun (WGS) entry which is preliminary data.</text>
</comment>
<proteinExistence type="predicted"/>
<keyword evidence="5" id="KW-1185">Reference proteome</keyword>
<feature type="transmembrane region" description="Helical" evidence="2">
    <location>
        <begin position="126"/>
        <end position="147"/>
    </location>
</feature>
<dbReference type="InterPro" id="IPR046672">
    <property type="entry name" value="DUF6542"/>
</dbReference>
<keyword evidence="2" id="KW-0472">Membrane</keyword>
<accession>A0A540W3K4</accession>
<feature type="transmembrane region" description="Helical" evidence="2">
    <location>
        <begin position="75"/>
        <end position="92"/>
    </location>
</feature>
<reference evidence="4 5" key="1">
    <citation type="submission" date="2019-06" db="EMBL/GenBank/DDBJ databases">
        <title>Description of Kitasatospora acidophila sp. nov. isolated from pine grove soil, and reclassification of Streptomyces novaecaesareae to Kitasatospora novaeceasareae comb. nov.</title>
        <authorList>
            <person name="Kim M.J."/>
        </authorList>
    </citation>
    <scope>NUCLEOTIDE SEQUENCE [LARGE SCALE GENOMIC DNA]</scope>
    <source>
        <strain evidence="4 5">MMS16-CNU292</strain>
    </source>
</reference>
<name>A0A540W3K4_9ACTN</name>
<dbReference type="Proteomes" id="UP000319103">
    <property type="component" value="Unassembled WGS sequence"/>
</dbReference>
<gene>
    <name evidence="4" type="ORF">E6W39_16965</name>
</gene>
<feature type="compositionally biased region" description="Low complexity" evidence="1">
    <location>
        <begin position="16"/>
        <end position="34"/>
    </location>
</feature>
<dbReference type="Pfam" id="PF20177">
    <property type="entry name" value="DUF6542"/>
    <property type="match status" value="1"/>
</dbReference>
<sequence>MEQSIRTQPPGPRPRPAASGRRPGAAVPGPAAPRDTVGVRPARPRPASSGGPTVLALLRRRLQSGSRRPGPPTRLTGIGTGLLTVVGTLAIGGVDRLLFGDLGLLFELGFLFVCFQAAVRVRLADLPAAPVSGPIAFAAALALLTPTPVPGVVGQVLALCSGLALRAGWLFGGTGLAVLIVFARFVAQRRIRRGRG</sequence>
<evidence type="ECO:0000259" key="3">
    <source>
        <dbReference type="Pfam" id="PF20177"/>
    </source>
</evidence>
<organism evidence="4 5">
    <name type="scientific">Kitasatospora acidiphila</name>
    <dbReference type="NCBI Taxonomy" id="2567942"/>
    <lineage>
        <taxon>Bacteria</taxon>
        <taxon>Bacillati</taxon>
        <taxon>Actinomycetota</taxon>
        <taxon>Actinomycetes</taxon>
        <taxon>Kitasatosporales</taxon>
        <taxon>Streptomycetaceae</taxon>
        <taxon>Kitasatospora</taxon>
    </lineage>
</organism>
<feature type="transmembrane region" description="Helical" evidence="2">
    <location>
        <begin position="98"/>
        <end position="119"/>
    </location>
</feature>
<keyword evidence="2" id="KW-1133">Transmembrane helix</keyword>
<feature type="domain" description="DUF6542" evidence="3">
    <location>
        <begin position="74"/>
        <end position="190"/>
    </location>
</feature>
<keyword evidence="2" id="KW-0812">Transmembrane</keyword>
<evidence type="ECO:0000313" key="5">
    <source>
        <dbReference type="Proteomes" id="UP000319103"/>
    </source>
</evidence>
<evidence type="ECO:0000256" key="1">
    <source>
        <dbReference type="SAM" id="MobiDB-lite"/>
    </source>
</evidence>
<dbReference type="AlphaFoldDB" id="A0A540W3K4"/>
<protein>
    <recommendedName>
        <fullName evidence="3">DUF6542 domain-containing protein</fullName>
    </recommendedName>
</protein>
<evidence type="ECO:0000256" key="2">
    <source>
        <dbReference type="SAM" id="Phobius"/>
    </source>
</evidence>
<feature type="transmembrane region" description="Helical" evidence="2">
    <location>
        <begin position="167"/>
        <end position="187"/>
    </location>
</feature>
<feature type="region of interest" description="Disordered" evidence="1">
    <location>
        <begin position="1"/>
        <end position="53"/>
    </location>
</feature>
<dbReference type="RefSeq" id="WP_141634230.1">
    <property type="nucleotide sequence ID" value="NZ_VIGB01000003.1"/>
</dbReference>
<dbReference type="OrthoDB" id="4334282at2"/>
<dbReference type="EMBL" id="VIGB01000003">
    <property type="protein sequence ID" value="TQF03608.1"/>
    <property type="molecule type" value="Genomic_DNA"/>
</dbReference>